<keyword evidence="5 9" id="KW-1133">Transmembrane helix</keyword>
<comment type="similarity">
    <text evidence="7">Belongs to the glycosyltransferase 87 family.</text>
</comment>
<accession>A0A919NTM1</accession>
<reference evidence="10" key="1">
    <citation type="submission" date="2021-01" db="EMBL/GenBank/DDBJ databases">
        <title>Whole genome shotgun sequence of Actinoplanes tereljensis NBRC 105297.</title>
        <authorList>
            <person name="Komaki H."/>
            <person name="Tamura T."/>
        </authorList>
    </citation>
    <scope>NUCLEOTIDE SEQUENCE</scope>
    <source>
        <strain evidence="10">NBRC 105297</strain>
    </source>
</reference>
<gene>
    <name evidence="10" type="ORF">Ate02nite_77140</name>
</gene>
<comment type="caution">
    <text evidence="10">The sequence shown here is derived from an EMBL/GenBank/DDBJ whole genome shotgun (WGS) entry which is preliminary data.</text>
</comment>
<dbReference type="Proteomes" id="UP000623608">
    <property type="component" value="Unassembled WGS sequence"/>
</dbReference>
<protein>
    <recommendedName>
        <fullName evidence="12">Alpha-1,2-mannosyltransferase</fullName>
    </recommendedName>
</protein>
<evidence type="ECO:0000256" key="9">
    <source>
        <dbReference type="SAM" id="Phobius"/>
    </source>
</evidence>
<dbReference type="GO" id="GO:0016758">
    <property type="term" value="F:hexosyltransferase activity"/>
    <property type="evidence" value="ECO:0007669"/>
    <property type="project" value="InterPro"/>
</dbReference>
<name>A0A919NTM1_9ACTN</name>
<evidence type="ECO:0000256" key="2">
    <source>
        <dbReference type="ARBA" id="ARBA00022475"/>
    </source>
</evidence>
<keyword evidence="2" id="KW-1003">Cell membrane</keyword>
<evidence type="ECO:0008006" key="12">
    <source>
        <dbReference type="Google" id="ProtNLM"/>
    </source>
</evidence>
<evidence type="ECO:0000313" key="10">
    <source>
        <dbReference type="EMBL" id="GIF24984.1"/>
    </source>
</evidence>
<feature type="transmembrane region" description="Helical" evidence="9">
    <location>
        <begin position="271"/>
        <end position="287"/>
    </location>
</feature>
<dbReference type="Pfam" id="PF09594">
    <property type="entry name" value="GT87"/>
    <property type="match status" value="1"/>
</dbReference>
<evidence type="ECO:0000256" key="3">
    <source>
        <dbReference type="ARBA" id="ARBA00022679"/>
    </source>
</evidence>
<dbReference type="GO" id="GO:0005886">
    <property type="term" value="C:plasma membrane"/>
    <property type="evidence" value="ECO:0007669"/>
    <property type="project" value="UniProtKB-SubCell"/>
</dbReference>
<sequence>MVALGCFGAGLLIIWLFGRYGLSTAAVDRAAVHDWLSGEDLYPGRVGTVLTPPAAILFTPAAFLPLPTVGWLLAAAGVSALALALIALVGPVARRYGKPRGPAVAVAVTLALAAEPVRATLGLGCLDLLMFGLITADVVALRRAAWASRRAAWWPGPPASQSPQGGPKLRRFWATGAWAGVGVGLATALTISPVLFIGYLVVSRQRRAALTAVATTTTLLTGAFLLAPGPTRTWFGSVLPRLDRGGPLDEITNQSLAGVLARLYDSATTPALIWLSFSVLLVAVGMIRARSAHADGDEIAAFTLVGLTSAAVGPVSRIHELVWVLPAVLILVDAAARRRITVRRFRPGRFPGARYASAAVLVYLLLVLDPRWTAGWDAYAIVVIVLLNTLPWRPGVAPAGPARRPPQPVARRAPAIPGPRGS</sequence>
<evidence type="ECO:0000256" key="1">
    <source>
        <dbReference type="ARBA" id="ARBA00004651"/>
    </source>
</evidence>
<evidence type="ECO:0000256" key="7">
    <source>
        <dbReference type="ARBA" id="ARBA00024033"/>
    </source>
</evidence>
<keyword evidence="11" id="KW-1185">Reference proteome</keyword>
<evidence type="ECO:0000256" key="4">
    <source>
        <dbReference type="ARBA" id="ARBA00022692"/>
    </source>
</evidence>
<organism evidence="10 11">
    <name type="scientific">Paractinoplanes tereljensis</name>
    <dbReference type="NCBI Taxonomy" id="571912"/>
    <lineage>
        <taxon>Bacteria</taxon>
        <taxon>Bacillati</taxon>
        <taxon>Actinomycetota</taxon>
        <taxon>Actinomycetes</taxon>
        <taxon>Micromonosporales</taxon>
        <taxon>Micromonosporaceae</taxon>
        <taxon>Paractinoplanes</taxon>
    </lineage>
</organism>
<feature type="region of interest" description="Disordered" evidence="8">
    <location>
        <begin position="398"/>
        <end position="422"/>
    </location>
</feature>
<evidence type="ECO:0000256" key="6">
    <source>
        <dbReference type="ARBA" id="ARBA00023136"/>
    </source>
</evidence>
<feature type="transmembrane region" description="Helical" evidence="9">
    <location>
        <begin position="208"/>
        <end position="227"/>
    </location>
</feature>
<keyword evidence="6 9" id="KW-0472">Membrane</keyword>
<evidence type="ECO:0000313" key="11">
    <source>
        <dbReference type="Proteomes" id="UP000623608"/>
    </source>
</evidence>
<feature type="transmembrane region" description="Helical" evidence="9">
    <location>
        <begin position="177"/>
        <end position="201"/>
    </location>
</feature>
<dbReference type="InterPro" id="IPR018584">
    <property type="entry name" value="GT87"/>
</dbReference>
<comment type="subcellular location">
    <subcellularLocation>
        <location evidence="1">Cell membrane</location>
        <topology evidence="1">Multi-pass membrane protein</topology>
    </subcellularLocation>
</comment>
<dbReference type="EMBL" id="BOMY01000050">
    <property type="protein sequence ID" value="GIF24984.1"/>
    <property type="molecule type" value="Genomic_DNA"/>
</dbReference>
<evidence type="ECO:0000256" key="5">
    <source>
        <dbReference type="ARBA" id="ARBA00022989"/>
    </source>
</evidence>
<keyword evidence="4 9" id="KW-0812">Transmembrane</keyword>
<dbReference type="AlphaFoldDB" id="A0A919NTM1"/>
<feature type="transmembrane region" description="Helical" evidence="9">
    <location>
        <begin position="69"/>
        <end position="89"/>
    </location>
</feature>
<evidence type="ECO:0000256" key="8">
    <source>
        <dbReference type="SAM" id="MobiDB-lite"/>
    </source>
</evidence>
<keyword evidence="3" id="KW-0808">Transferase</keyword>
<proteinExistence type="inferred from homology"/>